<keyword evidence="3" id="KW-1185">Reference proteome</keyword>
<name>A0A444ZNX8_ARAHY</name>
<evidence type="ECO:0000313" key="2">
    <source>
        <dbReference type="EMBL" id="RYR15906.1"/>
    </source>
</evidence>
<reference evidence="2 3" key="1">
    <citation type="submission" date="2019-01" db="EMBL/GenBank/DDBJ databases">
        <title>Sequencing of cultivated peanut Arachis hypogaea provides insights into genome evolution and oil improvement.</title>
        <authorList>
            <person name="Chen X."/>
        </authorList>
    </citation>
    <scope>NUCLEOTIDE SEQUENCE [LARGE SCALE GENOMIC DNA]</scope>
    <source>
        <strain evidence="3">cv. Fuhuasheng</strain>
        <tissue evidence="2">Leaves</tissue>
    </source>
</reference>
<evidence type="ECO:0000259" key="1">
    <source>
        <dbReference type="Pfam" id="PF24572"/>
    </source>
</evidence>
<evidence type="ECO:0000313" key="3">
    <source>
        <dbReference type="Proteomes" id="UP000289738"/>
    </source>
</evidence>
<dbReference type="EMBL" id="SDMP01000014">
    <property type="protein sequence ID" value="RYR15906.1"/>
    <property type="molecule type" value="Genomic_DNA"/>
</dbReference>
<sequence>MDSEGSEKETAVTQVSIGGFDREVRANDLVVFLEETIGMVDRCPLKTSWTPPKSYPDLKKLFKEIIYYNYVFIFIL</sequence>
<dbReference type="Pfam" id="PF24572">
    <property type="entry name" value="RBD_RDR6"/>
    <property type="match status" value="1"/>
</dbReference>
<feature type="domain" description="RNA-dependent RNA polymerase 6-like RNA-binding" evidence="1">
    <location>
        <begin position="9"/>
        <end position="59"/>
    </location>
</feature>
<dbReference type="STRING" id="3818.A0A444ZNX8"/>
<dbReference type="AlphaFoldDB" id="A0A444ZNX8"/>
<dbReference type="InterPro" id="IPR057298">
    <property type="entry name" value="RDR6-like_RBD"/>
</dbReference>
<gene>
    <name evidence="2" type="ORF">Ahy_B04g072854</name>
</gene>
<protein>
    <recommendedName>
        <fullName evidence="1">RNA-dependent RNA polymerase 6-like RNA-binding domain-containing protein</fullName>
    </recommendedName>
</protein>
<accession>A0A444ZNX8</accession>
<organism evidence="2 3">
    <name type="scientific">Arachis hypogaea</name>
    <name type="common">Peanut</name>
    <dbReference type="NCBI Taxonomy" id="3818"/>
    <lineage>
        <taxon>Eukaryota</taxon>
        <taxon>Viridiplantae</taxon>
        <taxon>Streptophyta</taxon>
        <taxon>Embryophyta</taxon>
        <taxon>Tracheophyta</taxon>
        <taxon>Spermatophyta</taxon>
        <taxon>Magnoliopsida</taxon>
        <taxon>eudicotyledons</taxon>
        <taxon>Gunneridae</taxon>
        <taxon>Pentapetalae</taxon>
        <taxon>rosids</taxon>
        <taxon>fabids</taxon>
        <taxon>Fabales</taxon>
        <taxon>Fabaceae</taxon>
        <taxon>Papilionoideae</taxon>
        <taxon>50 kb inversion clade</taxon>
        <taxon>dalbergioids sensu lato</taxon>
        <taxon>Dalbergieae</taxon>
        <taxon>Pterocarpus clade</taxon>
        <taxon>Arachis</taxon>
    </lineage>
</organism>
<comment type="caution">
    <text evidence="2">The sequence shown here is derived from an EMBL/GenBank/DDBJ whole genome shotgun (WGS) entry which is preliminary data.</text>
</comment>
<proteinExistence type="predicted"/>
<dbReference type="Proteomes" id="UP000289738">
    <property type="component" value="Chromosome B04"/>
</dbReference>